<keyword evidence="2" id="KW-1185">Reference proteome</keyword>
<name>A0A9J5YND1_SOLCO</name>
<proteinExistence type="predicted"/>
<evidence type="ECO:0000313" key="2">
    <source>
        <dbReference type="Proteomes" id="UP000824120"/>
    </source>
</evidence>
<accession>A0A9J5YND1</accession>
<dbReference type="EMBL" id="JACXVP010000006">
    <property type="protein sequence ID" value="KAG5601453.1"/>
    <property type="molecule type" value="Genomic_DNA"/>
</dbReference>
<evidence type="ECO:0000313" key="1">
    <source>
        <dbReference type="EMBL" id="KAG5601453.1"/>
    </source>
</evidence>
<dbReference type="Proteomes" id="UP000824120">
    <property type="component" value="Chromosome 6"/>
</dbReference>
<dbReference type="AlphaFoldDB" id="A0A9J5YND1"/>
<organism evidence="1 2">
    <name type="scientific">Solanum commersonii</name>
    <name type="common">Commerson's wild potato</name>
    <name type="synonym">Commerson's nightshade</name>
    <dbReference type="NCBI Taxonomy" id="4109"/>
    <lineage>
        <taxon>Eukaryota</taxon>
        <taxon>Viridiplantae</taxon>
        <taxon>Streptophyta</taxon>
        <taxon>Embryophyta</taxon>
        <taxon>Tracheophyta</taxon>
        <taxon>Spermatophyta</taxon>
        <taxon>Magnoliopsida</taxon>
        <taxon>eudicotyledons</taxon>
        <taxon>Gunneridae</taxon>
        <taxon>Pentapetalae</taxon>
        <taxon>asterids</taxon>
        <taxon>lamiids</taxon>
        <taxon>Solanales</taxon>
        <taxon>Solanaceae</taxon>
        <taxon>Solanoideae</taxon>
        <taxon>Solaneae</taxon>
        <taxon>Solanum</taxon>
    </lineage>
</organism>
<gene>
    <name evidence="1" type="ORF">H5410_032823</name>
</gene>
<reference evidence="1 2" key="1">
    <citation type="submission" date="2020-09" db="EMBL/GenBank/DDBJ databases">
        <title>De no assembly of potato wild relative species, Solanum commersonii.</title>
        <authorList>
            <person name="Cho K."/>
        </authorList>
    </citation>
    <scope>NUCLEOTIDE SEQUENCE [LARGE SCALE GENOMIC DNA]</scope>
    <source>
        <strain evidence="1">LZ3.2</strain>
        <tissue evidence="1">Leaf</tissue>
    </source>
</reference>
<sequence length="91" mass="9999">MPNILGLTRIKTDPTDFKSQILLAGYMDMDISPNLKLRIYFGAFTPLSVARRASSSPALSPSNQVVSSDFVSTYFSHKAIALKAFLSDNKL</sequence>
<protein>
    <submittedName>
        <fullName evidence="1">Uncharacterized protein</fullName>
    </submittedName>
</protein>
<comment type="caution">
    <text evidence="1">The sequence shown here is derived from an EMBL/GenBank/DDBJ whole genome shotgun (WGS) entry which is preliminary data.</text>
</comment>